<name>A0A517LPG0_9PEZI</name>
<accession>A0A517LPG0</accession>
<evidence type="ECO:0000256" key="1">
    <source>
        <dbReference type="SAM" id="MobiDB-lite"/>
    </source>
</evidence>
<feature type="region of interest" description="Disordered" evidence="1">
    <location>
        <begin position="1"/>
        <end position="67"/>
    </location>
</feature>
<protein>
    <recommendedName>
        <fullName evidence="4">SMP domain-containing protein</fullName>
    </recommendedName>
</protein>
<feature type="compositionally biased region" description="Polar residues" evidence="1">
    <location>
        <begin position="1"/>
        <end position="38"/>
    </location>
</feature>
<organism evidence="2 3">
    <name type="scientific">Venturia effusa</name>
    <dbReference type="NCBI Taxonomy" id="50376"/>
    <lineage>
        <taxon>Eukaryota</taxon>
        <taxon>Fungi</taxon>
        <taxon>Dikarya</taxon>
        <taxon>Ascomycota</taxon>
        <taxon>Pezizomycotina</taxon>
        <taxon>Dothideomycetes</taxon>
        <taxon>Pleosporomycetidae</taxon>
        <taxon>Venturiales</taxon>
        <taxon>Venturiaceae</taxon>
        <taxon>Venturia</taxon>
    </lineage>
</organism>
<keyword evidence="3" id="KW-1185">Reference proteome</keyword>
<dbReference type="AlphaFoldDB" id="A0A517LPG0"/>
<evidence type="ECO:0008006" key="4">
    <source>
        <dbReference type="Google" id="ProtNLM"/>
    </source>
</evidence>
<proteinExistence type="predicted"/>
<evidence type="ECO:0000313" key="3">
    <source>
        <dbReference type="Proteomes" id="UP000316270"/>
    </source>
</evidence>
<dbReference type="EMBL" id="CP042202">
    <property type="protein sequence ID" value="QDS77542.1"/>
    <property type="molecule type" value="Genomic_DNA"/>
</dbReference>
<dbReference type="OrthoDB" id="5988651at2759"/>
<evidence type="ECO:0000313" key="2">
    <source>
        <dbReference type="EMBL" id="QDS77542.1"/>
    </source>
</evidence>
<dbReference type="Proteomes" id="UP000316270">
    <property type="component" value="Chromosome 18"/>
</dbReference>
<sequence>MSSNNQGQGKSGNQMTKEAASNIQSTQAKAGHDTSSGSFAARAQGAGDRNANNANTGNNGQTGDAKK</sequence>
<gene>
    <name evidence="2" type="ORF">FKW77_001036</name>
</gene>
<feature type="compositionally biased region" description="Low complexity" evidence="1">
    <location>
        <begin position="40"/>
        <end position="67"/>
    </location>
</feature>
<reference evidence="2 3" key="1">
    <citation type="submission" date="2019-07" db="EMBL/GenBank/DDBJ databases">
        <title>Finished genome of Venturia effusa.</title>
        <authorList>
            <person name="Young C.A."/>
            <person name="Cox M.P."/>
            <person name="Ganley A.R.D."/>
            <person name="David W.J."/>
        </authorList>
    </citation>
    <scope>NUCLEOTIDE SEQUENCE [LARGE SCALE GENOMIC DNA]</scope>
    <source>
        <strain evidence="3">albino</strain>
    </source>
</reference>